<organism evidence="8 9">
    <name type="scientific">Nitrosomonas europaea (strain ATCC 19718 / CIP 103999 / KCTC 2705 / NBRC 14298)</name>
    <dbReference type="NCBI Taxonomy" id="228410"/>
    <lineage>
        <taxon>Bacteria</taxon>
        <taxon>Pseudomonadati</taxon>
        <taxon>Pseudomonadota</taxon>
        <taxon>Betaproteobacteria</taxon>
        <taxon>Nitrosomonadales</taxon>
        <taxon>Nitrosomonadaceae</taxon>
        <taxon>Nitrosomonas</taxon>
    </lineage>
</organism>
<keyword evidence="3" id="KW-0731">Sigma factor</keyword>
<dbReference type="InterPro" id="IPR036388">
    <property type="entry name" value="WH-like_DNA-bd_sf"/>
</dbReference>
<gene>
    <name evidence="8" type="ordered locus">NE0818</name>
</gene>
<dbReference type="InterPro" id="IPR013325">
    <property type="entry name" value="RNA_pol_sigma_r2"/>
</dbReference>
<dbReference type="Pfam" id="PF04542">
    <property type="entry name" value="Sigma70_r2"/>
    <property type="match status" value="1"/>
</dbReference>
<sequence length="169" mass="19799">MPRHRISGINWLAHYNELIRFWTRKTGSRGDVEDATHDVITKLLESNVSTISSPRSYLHSSIRNRLTDSYRQNKILDLVPIHDLPEDSHPLQPNDPVTHTCTMQLLTALKEALQELPLKCRQVFIWHRLEGYSQTEIAEKLDISVNMVEKYMIRATRHLRDRLQDHIPD</sequence>
<feature type="domain" description="RNA polymerase sigma-70 region 2" evidence="6">
    <location>
        <begin position="13"/>
        <end position="74"/>
    </location>
</feature>
<dbReference type="AlphaFoldDB" id="Q82W77"/>
<dbReference type="eggNOG" id="COG1595">
    <property type="taxonomic scope" value="Bacteria"/>
</dbReference>
<dbReference type="Proteomes" id="UP000001416">
    <property type="component" value="Chromosome"/>
</dbReference>
<evidence type="ECO:0000313" key="9">
    <source>
        <dbReference type="Proteomes" id="UP000001416"/>
    </source>
</evidence>
<keyword evidence="9" id="KW-1185">Reference proteome</keyword>
<dbReference type="Gene3D" id="1.10.1740.10">
    <property type="match status" value="1"/>
</dbReference>
<dbReference type="HOGENOM" id="CLU_047691_12_3_4"/>
<dbReference type="RefSeq" id="WP_011111429.1">
    <property type="nucleotide sequence ID" value="NC_004757.1"/>
</dbReference>
<feature type="domain" description="RNA polymerase sigma factor 70 region 4 type 2" evidence="7">
    <location>
        <begin position="108"/>
        <end position="159"/>
    </location>
</feature>
<keyword evidence="2" id="KW-0805">Transcription regulation</keyword>
<dbReference type="PhylomeDB" id="Q82W77"/>
<evidence type="ECO:0000256" key="3">
    <source>
        <dbReference type="ARBA" id="ARBA00023082"/>
    </source>
</evidence>
<dbReference type="GeneID" id="87104009"/>
<dbReference type="NCBIfam" id="TIGR02937">
    <property type="entry name" value="sigma70-ECF"/>
    <property type="match status" value="1"/>
</dbReference>
<dbReference type="InterPro" id="IPR039425">
    <property type="entry name" value="RNA_pol_sigma-70-like"/>
</dbReference>
<dbReference type="SUPFAM" id="SSF88659">
    <property type="entry name" value="Sigma3 and sigma4 domains of RNA polymerase sigma factors"/>
    <property type="match status" value="1"/>
</dbReference>
<dbReference type="GO" id="GO:0003677">
    <property type="term" value="F:DNA binding"/>
    <property type="evidence" value="ECO:0007669"/>
    <property type="project" value="UniProtKB-KW"/>
</dbReference>
<dbReference type="KEGG" id="neu:NE0818"/>
<accession>Q82W77</accession>
<dbReference type="InterPro" id="IPR013249">
    <property type="entry name" value="RNA_pol_sigma70_r4_t2"/>
</dbReference>
<dbReference type="Pfam" id="PF08281">
    <property type="entry name" value="Sigma70_r4_2"/>
    <property type="match status" value="1"/>
</dbReference>
<dbReference type="InterPro" id="IPR013324">
    <property type="entry name" value="RNA_pol_sigma_r3/r4-like"/>
</dbReference>
<evidence type="ECO:0000256" key="4">
    <source>
        <dbReference type="ARBA" id="ARBA00023125"/>
    </source>
</evidence>
<keyword evidence="4" id="KW-0238">DNA-binding</keyword>
<dbReference type="PANTHER" id="PTHR43133:SF8">
    <property type="entry name" value="RNA POLYMERASE SIGMA FACTOR HI_1459-RELATED"/>
    <property type="match status" value="1"/>
</dbReference>
<protein>
    <submittedName>
        <fullName evidence="8">Putative sigma-70 factor, ECF subfamily</fullName>
    </submittedName>
</protein>
<dbReference type="GO" id="GO:0016987">
    <property type="term" value="F:sigma factor activity"/>
    <property type="evidence" value="ECO:0007669"/>
    <property type="project" value="UniProtKB-KW"/>
</dbReference>
<evidence type="ECO:0000259" key="6">
    <source>
        <dbReference type="Pfam" id="PF04542"/>
    </source>
</evidence>
<dbReference type="CDD" id="cd06171">
    <property type="entry name" value="Sigma70_r4"/>
    <property type="match status" value="1"/>
</dbReference>
<keyword evidence="5" id="KW-0804">Transcription</keyword>
<evidence type="ECO:0000259" key="7">
    <source>
        <dbReference type="Pfam" id="PF08281"/>
    </source>
</evidence>
<dbReference type="InterPro" id="IPR007627">
    <property type="entry name" value="RNA_pol_sigma70_r2"/>
</dbReference>
<dbReference type="Gene3D" id="1.10.10.10">
    <property type="entry name" value="Winged helix-like DNA-binding domain superfamily/Winged helix DNA-binding domain"/>
    <property type="match status" value="1"/>
</dbReference>
<name>Q82W77_NITEU</name>
<dbReference type="OrthoDB" id="9783733at2"/>
<evidence type="ECO:0000256" key="1">
    <source>
        <dbReference type="ARBA" id="ARBA00010641"/>
    </source>
</evidence>
<dbReference type="STRING" id="228410.NE0818"/>
<evidence type="ECO:0000256" key="2">
    <source>
        <dbReference type="ARBA" id="ARBA00023015"/>
    </source>
</evidence>
<reference evidence="8 9" key="1">
    <citation type="journal article" date="2003" name="J. Bacteriol.">
        <title>Complete genome sequence of the ammonia-oxidizing bacterium and obligate chemolithoautotroph Nitrosomonas europaea.</title>
        <authorList>
            <person name="Chain P."/>
            <person name="Lamerdin J."/>
            <person name="Larimer F."/>
            <person name="Regala W."/>
            <person name="Land M."/>
            <person name="Hauser L."/>
            <person name="Hooper A."/>
            <person name="Klotz M."/>
            <person name="Norton J."/>
            <person name="Sayavedra-Soto L."/>
            <person name="Arciero D."/>
            <person name="Hommes N."/>
            <person name="Whittaker M."/>
            <person name="Arp D."/>
        </authorList>
    </citation>
    <scope>NUCLEOTIDE SEQUENCE [LARGE SCALE GENOMIC DNA]</scope>
    <source>
        <strain evidence="9">ATCC 19718 / CIP 103999 / KCTC 2705 / NBRC 14298</strain>
    </source>
</reference>
<dbReference type="EMBL" id="AL954747">
    <property type="protein sequence ID" value="CAD84729.1"/>
    <property type="molecule type" value="Genomic_DNA"/>
</dbReference>
<dbReference type="PANTHER" id="PTHR43133">
    <property type="entry name" value="RNA POLYMERASE ECF-TYPE SIGMA FACTO"/>
    <property type="match status" value="1"/>
</dbReference>
<dbReference type="SUPFAM" id="SSF88946">
    <property type="entry name" value="Sigma2 domain of RNA polymerase sigma factors"/>
    <property type="match status" value="1"/>
</dbReference>
<proteinExistence type="inferred from homology"/>
<evidence type="ECO:0000313" key="8">
    <source>
        <dbReference type="EMBL" id="CAD84729.1"/>
    </source>
</evidence>
<comment type="similarity">
    <text evidence="1">Belongs to the sigma-70 factor family. ECF subfamily.</text>
</comment>
<dbReference type="InterPro" id="IPR014284">
    <property type="entry name" value="RNA_pol_sigma-70_dom"/>
</dbReference>
<dbReference type="GO" id="GO:0006352">
    <property type="term" value="P:DNA-templated transcription initiation"/>
    <property type="evidence" value="ECO:0007669"/>
    <property type="project" value="InterPro"/>
</dbReference>
<evidence type="ECO:0000256" key="5">
    <source>
        <dbReference type="ARBA" id="ARBA00023163"/>
    </source>
</evidence>